<feature type="compositionally biased region" description="Basic residues" evidence="1">
    <location>
        <begin position="201"/>
        <end position="213"/>
    </location>
</feature>
<dbReference type="Proteomes" id="UP000735302">
    <property type="component" value="Unassembled WGS sequence"/>
</dbReference>
<evidence type="ECO:0000313" key="3">
    <source>
        <dbReference type="Proteomes" id="UP000735302"/>
    </source>
</evidence>
<dbReference type="EMBL" id="BLXT01002947">
    <property type="protein sequence ID" value="GFN99149.1"/>
    <property type="molecule type" value="Genomic_DNA"/>
</dbReference>
<protein>
    <submittedName>
        <fullName evidence="2">Uncharacterized protein</fullName>
    </submittedName>
</protein>
<organism evidence="2 3">
    <name type="scientific">Plakobranchus ocellatus</name>
    <dbReference type="NCBI Taxonomy" id="259542"/>
    <lineage>
        <taxon>Eukaryota</taxon>
        <taxon>Metazoa</taxon>
        <taxon>Spiralia</taxon>
        <taxon>Lophotrochozoa</taxon>
        <taxon>Mollusca</taxon>
        <taxon>Gastropoda</taxon>
        <taxon>Heterobranchia</taxon>
        <taxon>Euthyneura</taxon>
        <taxon>Panpulmonata</taxon>
        <taxon>Sacoglossa</taxon>
        <taxon>Placobranchoidea</taxon>
        <taxon>Plakobranchidae</taxon>
        <taxon>Plakobranchus</taxon>
    </lineage>
</organism>
<feature type="compositionally biased region" description="Basic and acidic residues" evidence="1">
    <location>
        <begin position="183"/>
        <end position="192"/>
    </location>
</feature>
<name>A0AAV3ZVD8_9GAST</name>
<accession>A0AAV3ZVD8</accession>
<dbReference type="AlphaFoldDB" id="A0AAV3ZVD8"/>
<evidence type="ECO:0000256" key="1">
    <source>
        <dbReference type="SAM" id="MobiDB-lite"/>
    </source>
</evidence>
<feature type="region of interest" description="Disordered" evidence="1">
    <location>
        <begin position="85"/>
        <end position="145"/>
    </location>
</feature>
<keyword evidence="3" id="KW-1185">Reference proteome</keyword>
<feature type="compositionally biased region" description="Basic and acidic residues" evidence="1">
    <location>
        <begin position="103"/>
        <end position="113"/>
    </location>
</feature>
<feature type="compositionally biased region" description="Polar residues" evidence="1">
    <location>
        <begin position="114"/>
        <end position="132"/>
    </location>
</feature>
<evidence type="ECO:0000313" key="2">
    <source>
        <dbReference type="EMBL" id="GFN99149.1"/>
    </source>
</evidence>
<feature type="region of interest" description="Disordered" evidence="1">
    <location>
        <begin position="183"/>
        <end position="213"/>
    </location>
</feature>
<proteinExistence type="predicted"/>
<reference evidence="2 3" key="1">
    <citation type="journal article" date="2021" name="Elife">
        <title>Chloroplast acquisition without the gene transfer in kleptoplastic sea slugs, Plakobranchus ocellatus.</title>
        <authorList>
            <person name="Maeda T."/>
            <person name="Takahashi S."/>
            <person name="Yoshida T."/>
            <person name="Shimamura S."/>
            <person name="Takaki Y."/>
            <person name="Nagai Y."/>
            <person name="Toyoda A."/>
            <person name="Suzuki Y."/>
            <person name="Arimoto A."/>
            <person name="Ishii H."/>
            <person name="Satoh N."/>
            <person name="Nishiyama T."/>
            <person name="Hasebe M."/>
            <person name="Maruyama T."/>
            <person name="Minagawa J."/>
            <person name="Obokata J."/>
            <person name="Shigenobu S."/>
        </authorList>
    </citation>
    <scope>NUCLEOTIDE SEQUENCE [LARGE SCALE GENOMIC DNA]</scope>
</reference>
<sequence length="213" mass="24140">MGGQIGLASMACCLRNHFKNVSYRPSLYKCRLVILHKRGACGTVTSESALRSAGTLLSQARSPPPAPWPDIDIVSGEDVQVCHRPGEQTGARRQTTPLTRPKQNKDSEGDKLNHTVNQSKIVESELMTSNKGSEPEPHNMSGKSTMRTYLINDLLNSEKRKKNSWQKKKDELYVEIVCYTDNRKPRSTEYRRNKISVTRREKGRKWRKKAGGR</sequence>
<comment type="caution">
    <text evidence="2">The sequence shown here is derived from an EMBL/GenBank/DDBJ whole genome shotgun (WGS) entry which is preliminary data.</text>
</comment>
<gene>
    <name evidence="2" type="ORF">PoB_002565500</name>
</gene>